<dbReference type="Gene3D" id="3.40.1410.10">
    <property type="entry name" value="Chorismate lyase-like"/>
    <property type="match status" value="1"/>
</dbReference>
<dbReference type="PANTHER" id="PTHR44846:SF4">
    <property type="entry name" value="HTH GNTR-TYPE DOMAIN-CONTAINING PROTEIN"/>
    <property type="match status" value="1"/>
</dbReference>
<keyword evidence="4" id="KW-0804">Transcription</keyword>
<dbReference type="EMBL" id="JQAZ01000003">
    <property type="protein sequence ID" value="KRN31845.1"/>
    <property type="molecule type" value="Genomic_DNA"/>
</dbReference>
<dbReference type="GO" id="GO:0045892">
    <property type="term" value="P:negative regulation of DNA-templated transcription"/>
    <property type="evidence" value="ECO:0007669"/>
    <property type="project" value="TreeGrafter"/>
</dbReference>
<dbReference type="InterPro" id="IPR028978">
    <property type="entry name" value="Chorismate_lyase_/UTRA_dom_sf"/>
</dbReference>
<feature type="domain" description="UbiC transcription regulator-associated" evidence="5">
    <location>
        <begin position="51"/>
        <end position="189"/>
    </location>
</feature>
<accession>A0A0R2FSF1</accession>
<dbReference type="PATRIC" id="fig|81857.3.peg.1351"/>
<evidence type="ECO:0000256" key="2">
    <source>
        <dbReference type="ARBA" id="ARBA00023015"/>
    </source>
</evidence>
<keyword evidence="2" id="KW-0805">Transcription regulation</keyword>
<keyword evidence="3" id="KW-0238">DNA-binding</keyword>
<dbReference type="PANTHER" id="PTHR44846">
    <property type="entry name" value="MANNOSYL-D-GLYCERATE TRANSPORT/METABOLISM SYSTEM REPRESSOR MNGR-RELATED"/>
    <property type="match status" value="1"/>
</dbReference>
<dbReference type="FunFam" id="3.40.1410.10:FF:000008">
    <property type="entry name" value="Transcriptional regulator, GntR family"/>
    <property type="match status" value="1"/>
</dbReference>
<dbReference type="InterPro" id="IPR011663">
    <property type="entry name" value="UTRA"/>
</dbReference>
<evidence type="ECO:0000256" key="4">
    <source>
        <dbReference type="ARBA" id="ARBA00023163"/>
    </source>
</evidence>
<dbReference type="Proteomes" id="UP000051645">
    <property type="component" value="Unassembled WGS sequence"/>
</dbReference>
<dbReference type="Pfam" id="PF07702">
    <property type="entry name" value="UTRA"/>
    <property type="match status" value="1"/>
</dbReference>
<dbReference type="STRING" id="81857.IV38_GL001342"/>
<reference evidence="8 9" key="1">
    <citation type="journal article" date="2015" name="Genome Announc.">
        <title>Expanding the biotechnology potential of lactobacilli through comparative genomics of 213 strains and associated genera.</title>
        <authorList>
            <person name="Sun Z."/>
            <person name="Harris H.M."/>
            <person name="McCann A."/>
            <person name="Guo C."/>
            <person name="Argimon S."/>
            <person name="Zhang W."/>
            <person name="Yang X."/>
            <person name="Jeffery I.B."/>
            <person name="Cooney J.C."/>
            <person name="Kagawa T.F."/>
            <person name="Liu W."/>
            <person name="Song Y."/>
            <person name="Salvetti E."/>
            <person name="Wrobel A."/>
            <person name="Rasinkangas P."/>
            <person name="Parkhill J."/>
            <person name="Rea M.C."/>
            <person name="O'Sullivan O."/>
            <person name="Ritari J."/>
            <person name="Douillard F.P."/>
            <person name="Paul Ross R."/>
            <person name="Yang R."/>
            <person name="Briner A.E."/>
            <person name="Felis G.E."/>
            <person name="de Vos W.M."/>
            <person name="Barrangou R."/>
            <person name="Klaenhammer T.R."/>
            <person name="Caufield P.W."/>
            <person name="Cui Y."/>
            <person name="Zhang H."/>
            <person name="O'Toole P.W."/>
        </authorList>
    </citation>
    <scope>NUCLEOTIDE SEQUENCE [LARGE SCALE GENOMIC DNA]</scope>
    <source>
        <strain evidence="6 9">ATCC BAA-66</strain>
        <strain evidence="7 8">DSM 13344</strain>
    </source>
</reference>
<gene>
    <name evidence="6" type="ORF">IV38_GL001342</name>
    <name evidence="7" type="ORF">IV40_GL001129</name>
</gene>
<dbReference type="Proteomes" id="UP000051751">
    <property type="component" value="Unassembled WGS sequence"/>
</dbReference>
<evidence type="ECO:0000313" key="9">
    <source>
        <dbReference type="Proteomes" id="UP000051751"/>
    </source>
</evidence>
<dbReference type="SUPFAM" id="SSF64288">
    <property type="entry name" value="Chorismate lyase-like"/>
    <property type="match status" value="1"/>
</dbReference>
<evidence type="ECO:0000256" key="3">
    <source>
        <dbReference type="ARBA" id="ARBA00023125"/>
    </source>
</evidence>
<name>A0A0R2FSF1_9LACO</name>
<dbReference type="InterPro" id="IPR050679">
    <property type="entry name" value="Bact_HTH_transcr_reg"/>
</dbReference>
<comment type="caution">
    <text evidence="6">The sequence shown here is derived from an EMBL/GenBank/DDBJ whole genome shotgun (WGS) entry which is preliminary data.</text>
</comment>
<evidence type="ECO:0000256" key="1">
    <source>
        <dbReference type="ARBA" id="ARBA00022491"/>
    </source>
</evidence>
<dbReference type="EMBL" id="JQAT01000003">
    <property type="protein sequence ID" value="KRN28343.1"/>
    <property type="molecule type" value="Genomic_DNA"/>
</dbReference>
<keyword evidence="8" id="KW-1185">Reference proteome</keyword>
<evidence type="ECO:0000259" key="5">
    <source>
        <dbReference type="SMART" id="SM00866"/>
    </source>
</evidence>
<dbReference type="GO" id="GO:0003677">
    <property type="term" value="F:DNA binding"/>
    <property type="evidence" value="ECO:0007669"/>
    <property type="project" value="UniProtKB-KW"/>
</dbReference>
<sequence length="199" mass="22365">MTIHKAVQSLVIAGLLYSKRGAGTFVRQDAILMLHQDNNRIDALGTSTHAGSGHKVTSKILLFQVRFATSEEQKELFIHEGDAVYEIKRVRYIDNQVYSFEHTIMPVAVAKLDLDILQHSIYEYLQHECSLTISGAHRIVSAVKPTAEDIDALQIEPTDPVLQFRQVAYLNTGQPFEFSISHFPYQQGKVVADVVLNND</sequence>
<proteinExistence type="predicted"/>
<keyword evidence="1" id="KW-0678">Repressor</keyword>
<dbReference type="AlphaFoldDB" id="A0A0R2FSF1"/>
<evidence type="ECO:0000313" key="6">
    <source>
        <dbReference type="EMBL" id="KRN28343.1"/>
    </source>
</evidence>
<organism evidence="6 9">
    <name type="scientific">Lactobacillus selangorensis</name>
    <dbReference type="NCBI Taxonomy" id="81857"/>
    <lineage>
        <taxon>Bacteria</taxon>
        <taxon>Bacillati</taxon>
        <taxon>Bacillota</taxon>
        <taxon>Bacilli</taxon>
        <taxon>Lactobacillales</taxon>
        <taxon>Lactobacillaceae</taxon>
        <taxon>Lactobacillus</taxon>
    </lineage>
</organism>
<dbReference type="OrthoDB" id="9815017at2"/>
<evidence type="ECO:0000313" key="8">
    <source>
        <dbReference type="Proteomes" id="UP000051645"/>
    </source>
</evidence>
<evidence type="ECO:0000313" key="7">
    <source>
        <dbReference type="EMBL" id="KRN31845.1"/>
    </source>
</evidence>
<protein>
    <submittedName>
        <fullName evidence="6">Transcription regulator</fullName>
    </submittedName>
</protein>
<dbReference type="SMART" id="SM00866">
    <property type="entry name" value="UTRA"/>
    <property type="match status" value="1"/>
</dbReference>